<evidence type="ECO:0000256" key="11">
    <source>
        <dbReference type="SAM" id="MobiDB-lite"/>
    </source>
</evidence>
<dbReference type="GO" id="GO:0004222">
    <property type="term" value="F:metalloendopeptidase activity"/>
    <property type="evidence" value="ECO:0007669"/>
    <property type="project" value="UniProtKB-UniRule"/>
</dbReference>
<keyword evidence="16" id="KW-1185">Reference proteome</keyword>
<feature type="active site" evidence="9">
    <location>
        <position position="177"/>
    </location>
</feature>
<evidence type="ECO:0000256" key="10">
    <source>
        <dbReference type="RuleBase" id="RU361183"/>
    </source>
</evidence>
<keyword evidence="12" id="KW-0732">Signal</keyword>
<comment type="caution">
    <text evidence="8">Lacks conserved residue(s) required for the propagation of feature annotation.</text>
</comment>
<feature type="binding site" evidence="9">
    <location>
        <position position="180"/>
    </location>
    <ligand>
        <name>Zn(2+)</name>
        <dbReference type="ChEBI" id="CHEBI:29105"/>
        <note>catalytic</note>
    </ligand>
</feature>
<dbReference type="InterPro" id="IPR024079">
    <property type="entry name" value="MetalloPept_cat_dom_sf"/>
</dbReference>
<dbReference type="Pfam" id="PF01400">
    <property type="entry name" value="Astacin"/>
    <property type="match status" value="1"/>
</dbReference>
<evidence type="ECO:0000256" key="7">
    <source>
        <dbReference type="ARBA" id="ARBA00023157"/>
    </source>
</evidence>
<evidence type="ECO:0000256" key="5">
    <source>
        <dbReference type="ARBA" id="ARBA00022833"/>
    </source>
</evidence>
<dbReference type="InterPro" id="IPR035914">
    <property type="entry name" value="Sperma_CUB_dom_sf"/>
</dbReference>
<name>A0A6A4W7P0_AMPAM</name>
<dbReference type="CDD" id="cd00054">
    <property type="entry name" value="EGF_CA"/>
    <property type="match status" value="1"/>
</dbReference>
<dbReference type="InterPro" id="IPR000742">
    <property type="entry name" value="EGF"/>
</dbReference>
<dbReference type="SUPFAM" id="SSF55486">
    <property type="entry name" value="Metalloproteases ('zincins'), catalytic domain"/>
    <property type="match status" value="1"/>
</dbReference>
<dbReference type="Pfam" id="PF00431">
    <property type="entry name" value="CUB"/>
    <property type="match status" value="1"/>
</dbReference>
<dbReference type="InterPro" id="IPR001506">
    <property type="entry name" value="Peptidase_M12A"/>
</dbReference>
<feature type="binding site" evidence="9">
    <location>
        <position position="186"/>
    </location>
    <ligand>
        <name>Zn(2+)</name>
        <dbReference type="ChEBI" id="CHEBI:29105"/>
        <note>catalytic</note>
    </ligand>
</feature>
<feature type="chain" id="PRO_5025642040" description="Metalloendopeptidase" evidence="12">
    <location>
        <begin position="16"/>
        <end position="438"/>
    </location>
</feature>
<dbReference type="GO" id="GO:0006508">
    <property type="term" value="P:proteolysis"/>
    <property type="evidence" value="ECO:0007669"/>
    <property type="project" value="UniProtKB-KW"/>
</dbReference>
<dbReference type="CDD" id="cd04280">
    <property type="entry name" value="ZnMc_astacin_like"/>
    <property type="match status" value="1"/>
</dbReference>
<dbReference type="InterPro" id="IPR006026">
    <property type="entry name" value="Peptidase_Metallo"/>
</dbReference>
<feature type="domain" description="Peptidase M12A" evidence="14">
    <location>
        <begin position="82"/>
        <end position="278"/>
    </location>
</feature>
<dbReference type="PROSITE" id="PS01180">
    <property type="entry name" value="CUB"/>
    <property type="match status" value="1"/>
</dbReference>
<proteinExistence type="predicted"/>
<accession>A0A6A4W7P0</accession>
<dbReference type="GO" id="GO:0008270">
    <property type="term" value="F:zinc ion binding"/>
    <property type="evidence" value="ECO:0007669"/>
    <property type="project" value="UniProtKB-UniRule"/>
</dbReference>
<dbReference type="PANTHER" id="PTHR10127:SF780">
    <property type="entry name" value="METALLOENDOPEPTIDASE"/>
    <property type="match status" value="1"/>
</dbReference>
<dbReference type="OrthoDB" id="10017459at2759"/>
<evidence type="ECO:0000313" key="16">
    <source>
        <dbReference type="Proteomes" id="UP000440578"/>
    </source>
</evidence>
<dbReference type="Gene3D" id="3.40.390.10">
    <property type="entry name" value="Collagenase (Catalytic Domain)"/>
    <property type="match status" value="1"/>
</dbReference>
<dbReference type="InterPro" id="IPR000859">
    <property type="entry name" value="CUB_dom"/>
</dbReference>
<comment type="cofactor">
    <cofactor evidence="9 10">
        <name>Zn(2+)</name>
        <dbReference type="ChEBI" id="CHEBI:29105"/>
    </cofactor>
    <text evidence="9 10">Binds 1 zinc ion per subunit.</text>
</comment>
<keyword evidence="5 9" id="KW-0862">Zinc</keyword>
<dbReference type="SMART" id="SM00042">
    <property type="entry name" value="CUB"/>
    <property type="match status" value="1"/>
</dbReference>
<dbReference type="Gene3D" id="2.60.120.290">
    <property type="entry name" value="Spermadhesin, CUB domain"/>
    <property type="match status" value="1"/>
</dbReference>
<dbReference type="SUPFAM" id="SSF49854">
    <property type="entry name" value="Spermadhesin, CUB domain"/>
    <property type="match status" value="1"/>
</dbReference>
<feature type="domain" description="CUB" evidence="13">
    <location>
        <begin position="323"/>
        <end position="437"/>
    </location>
</feature>
<feature type="region of interest" description="Disordered" evidence="11">
    <location>
        <begin position="18"/>
        <end position="60"/>
    </location>
</feature>
<dbReference type="CDD" id="cd00041">
    <property type="entry name" value="CUB"/>
    <property type="match status" value="1"/>
</dbReference>
<dbReference type="InterPro" id="IPR034035">
    <property type="entry name" value="Astacin-like_dom"/>
</dbReference>
<keyword evidence="2 9" id="KW-0645">Protease</keyword>
<dbReference type="Proteomes" id="UP000440578">
    <property type="component" value="Unassembled WGS sequence"/>
</dbReference>
<evidence type="ECO:0000259" key="13">
    <source>
        <dbReference type="PROSITE" id="PS01180"/>
    </source>
</evidence>
<evidence type="ECO:0000259" key="14">
    <source>
        <dbReference type="PROSITE" id="PS51864"/>
    </source>
</evidence>
<dbReference type="PROSITE" id="PS51864">
    <property type="entry name" value="ASTACIN"/>
    <property type="match status" value="1"/>
</dbReference>
<evidence type="ECO:0000256" key="6">
    <source>
        <dbReference type="ARBA" id="ARBA00023049"/>
    </source>
</evidence>
<organism evidence="15 16">
    <name type="scientific">Amphibalanus amphitrite</name>
    <name type="common">Striped barnacle</name>
    <name type="synonym">Balanus amphitrite</name>
    <dbReference type="NCBI Taxonomy" id="1232801"/>
    <lineage>
        <taxon>Eukaryota</taxon>
        <taxon>Metazoa</taxon>
        <taxon>Ecdysozoa</taxon>
        <taxon>Arthropoda</taxon>
        <taxon>Crustacea</taxon>
        <taxon>Multicrustacea</taxon>
        <taxon>Cirripedia</taxon>
        <taxon>Thoracica</taxon>
        <taxon>Thoracicalcarea</taxon>
        <taxon>Balanomorpha</taxon>
        <taxon>Balanoidea</taxon>
        <taxon>Balanidae</taxon>
        <taxon>Amphibalaninae</taxon>
        <taxon>Amphibalanus</taxon>
    </lineage>
</organism>
<keyword evidence="7" id="KW-1015">Disulfide bond</keyword>
<evidence type="ECO:0000313" key="15">
    <source>
        <dbReference type="EMBL" id="KAF0298078.1"/>
    </source>
</evidence>
<dbReference type="AlphaFoldDB" id="A0A6A4W7P0"/>
<evidence type="ECO:0000256" key="9">
    <source>
        <dbReference type="PROSITE-ProRule" id="PRU01211"/>
    </source>
</evidence>
<dbReference type="PRINTS" id="PR00480">
    <property type="entry name" value="ASTACIN"/>
</dbReference>
<keyword evidence="6 9" id="KW-0482">Metalloprotease</keyword>
<dbReference type="PANTHER" id="PTHR10127">
    <property type="entry name" value="DISCOIDIN, CUB, EGF, LAMININ , AND ZINC METALLOPROTEASE DOMAIN CONTAINING"/>
    <property type="match status" value="1"/>
</dbReference>
<dbReference type="EC" id="3.4.24.-" evidence="10"/>
<dbReference type="PROSITE" id="PS00022">
    <property type="entry name" value="EGF_1"/>
    <property type="match status" value="1"/>
</dbReference>
<evidence type="ECO:0000256" key="4">
    <source>
        <dbReference type="ARBA" id="ARBA00022801"/>
    </source>
</evidence>
<evidence type="ECO:0000256" key="3">
    <source>
        <dbReference type="ARBA" id="ARBA00022723"/>
    </source>
</evidence>
<evidence type="ECO:0000256" key="8">
    <source>
        <dbReference type="PROSITE-ProRule" id="PRU00059"/>
    </source>
</evidence>
<comment type="caution">
    <text evidence="15">The sequence shown here is derived from an EMBL/GenBank/DDBJ whole genome shotgun (WGS) entry which is preliminary data.</text>
</comment>
<evidence type="ECO:0000256" key="2">
    <source>
        <dbReference type="ARBA" id="ARBA00022670"/>
    </source>
</evidence>
<keyword evidence="4 9" id="KW-0378">Hydrolase</keyword>
<dbReference type="SMART" id="SM00235">
    <property type="entry name" value="ZnMc"/>
    <property type="match status" value="1"/>
</dbReference>
<gene>
    <name evidence="15" type="primary">BP10_12</name>
    <name evidence="15" type="ORF">FJT64_004575</name>
</gene>
<evidence type="ECO:0000256" key="12">
    <source>
        <dbReference type="SAM" id="SignalP"/>
    </source>
</evidence>
<feature type="binding site" evidence="9">
    <location>
        <position position="176"/>
    </location>
    <ligand>
        <name>Zn(2+)</name>
        <dbReference type="ChEBI" id="CHEBI:29105"/>
        <note>catalytic</note>
    </ligand>
</feature>
<sequence>MKGILSYALLTLATAAPKAHRPQDQWITPSPAPRSGYGKPSAQRESRLPKIPTHRRFEDLNPSVTEDGRELFESDIVLTAEQRDGRQAATNLWTSPVSFAISSNSSADRDAILAGIQHWRDHTCVKFNEVAEGSSVPHINVIKAAGCWSYIGKSTNSGGQDLSIGDGCTSLGTVVHEFGHALGLRHQQARHDRDNYVTILFDNIQDGKEGNFGKRSTPNNYSVPYDLTSIMHYGSRYFSKNGKETIRVNNFLQQGLIGREGGLSHRDKQLVNAMYNCAGSCSSPPTCQNGGFVGKTCTCVCPPNTSGANCETLNGSYYPGVDCGNIDMTQSGTITTPNYPSNFPTNVVCWWVIKAPTGQRVKVTFTDMKMLYSVDSVCYWDYVALRYSGDAHSDDKVACDTELKGKSFTSTGNQFIVKFKSGNYGWYKGFSANVEFLA</sequence>
<protein>
    <recommendedName>
        <fullName evidence="10">Metalloendopeptidase</fullName>
        <ecNumber evidence="10">3.4.24.-</ecNumber>
    </recommendedName>
</protein>
<keyword evidence="3 9" id="KW-0479">Metal-binding</keyword>
<dbReference type="EMBL" id="VIIS01001447">
    <property type="protein sequence ID" value="KAF0298078.1"/>
    <property type="molecule type" value="Genomic_DNA"/>
</dbReference>
<evidence type="ECO:0000256" key="1">
    <source>
        <dbReference type="ARBA" id="ARBA00022536"/>
    </source>
</evidence>
<reference evidence="15 16" key="1">
    <citation type="submission" date="2019-07" db="EMBL/GenBank/DDBJ databases">
        <title>Draft genome assembly of a fouling barnacle, Amphibalanus amphitrite (Darwin, 1854): The first reference genome for Thecostraca.</title>
        <authorList>
            <person name="Kim W."/>
        </authorList>
    </citation>
    <scope>NUCLEOTIDE SEQUENCE [LARGE SCALE GENOMIC DNA]</scope>
    <source>
        <strain evidence="15">SNU_AA5</strain>
        <tissue evidence="15">Soma without cirri and trophi</tissue>
    </source>
</reference>
<keyword evidence="1" id="KW-0245">EGF-like domain</keyword>
<feature type="signal peptide" evidence="12">
    <location>
        <begin position="1"/>
        <end position="15"/>
    </location>
</feature>